<dbReference type="EMBL" id="SLZV01000039">
    <property type="protein sequence ID" value="TCS61013.1"/>
    <property type="molecule type" value="Genomic_DNA"/>
</dbReference>
<evidence type="ECO:0000313" key="2">
    <source>
        <dbReference type="Proteomes" id="UP000294613"/>
    </source>
</evidence>
<comment type="caution">
    <text evidence="1">The sequence shown here is derived from an EMBL/GenBank/DDBJ whole genome shotgun (WGS) entry which is preliminary data.</text>
</comment>
<gene>
    <name evidence="1" type="ORF">EDD74_1391</name>
</gene>
<dbReference type="AlphaFoldDB" id="A0A4R3J7W9"/>
<sequence length="47" mass="5295">MTKEMVLENLKGLIGVKFDTDKVICAFEDFEENDETNIIVEESSNVG</sequence>
<reference evidence="1 2" key="1">
    <citation type="submission" date="2019-03" db="EMBL/GenBank/DDBJ databases">
        <title>Genomic Encyclopedia of Type Strains, Phase IV (KMG-IV): sequencing the most valuable type-strain genomes for metagenomic binning, comparative biology and taxonomic classification.</title>
        <authorList>
            <person name="Goeker M."/>
        </authorList>
    </citation>
    <scope>NUCLEOTIDE SEQUENCE [LARGE SCALE GENOMIC DNA]</scope>
    <source>
        <strain evidence="1 2">DSM 103426</strain>
    </source>
</reference>
<dbReference type="Proteomes" id="UP000294613">
    <property type="component" value="Unassembled WGS sequence"/>
</dbReference>
<name>A0A4R3J7W9_9FIRM</name>
<proteinExistence type="predicted"/>
<protein>
    <submittedName>
        <fullName evidence="1">Uncharacterized protein</fullName>
    </submittedName>
</protein>
<accession>A0A4R3J7W9</accession>
<feature type="non-terminal residue" evidence="1">
    <location>
        <position position="47"/>
    </location>
</feature>
<evidence type="ECO:0000313" key="1">
    <source>
        <dbReference type="EMBL" id="TCS61013.1"/>
    </source>
</evidence>
<organism evidence="1 2">
    <name type="scientific">Faecalimonas umbilicata</name>
    <dbReference type="NCBI Taxonomy" id="1912855"/>
    <lineage>
        <taxon>Bacteria</taxon>
        <taxon>Bacillati</taxon>
        <taxon>Bacillota</taxon>
        <taxon>Clostridia</taxon>
        <taxon>Lachnospirales</taxon>
        <taxon>Lachnospiraceae</taxon>
        <taxon>Faecalimonas</taxon>
    </lineage>
</organism>